<reference evidence="1" key="1">
    <citation type="submission" date="2024-09" db="EMBL/GenBank/DDBJ databases">
        <title>Draft Genome Sequences of Neofusicoccum parvum.</title>
        <authorList>
            <person name="Ashida A."/>
            <person name="Camagna M."/>
            <person name="Tanaka A."/>
            <person name="Takemoto D."/>
        </authorList>
    </citation>
    <scope>NUCLEOTIDE SEQUENCE</scope>
    <source>
        <strain evidence="1">PPO83</strain>
    </source>
</reference>
<evidence type="ECO:0000313" key="1">
    <source>
        <dbReference type="EMBL" id="GME24404.1"/>
    </source>
</evidence>
<keyword evidence="2" id="KW-1185">Reference proteome</keyword>
<accession>A0ACB5RV76</accession>
<sequence>MDHWPPFDMDPDFLEFANELSLNAPNSFYGEDENIKHQTAPMDPNLGFKLPDHPVPVDSNTNMFASGTPNTPRESLFTATTNNLFNYQHPSGPISMPGFGNAVIAAPWTSAPFGAGPSILPSASDLANTWATPFDALEAHVSTNHLPDSGLGASNALARPGIAYANASPRLDGPIPSFHEKRDGKYHCLMQPCPRPTFSRLADLQRHQNACHLGTAAFWCASTGCDRSQTHPYGRAFPRKDKRNDHEKKVHGRVLSVN</sequence>
<proteinExistence type="predicted"/>
<evidence type="ECO:0000313" key="2">
    <source>
        <dbReference type="Proteomes" id="UP001165186"/>
    </source>
</evidence>
<comment type="caution">
    <text evidence="1">The sequence shown here is derived from an EMBL/GenBank/DDBJ whole genome shotgun (WGS) entry which is preliminary data.</text>
</comment>
<dbReference type="EMBL" id="BSXG01000013">
    <property type="protein sequence ID" value="GME24404.1"/>
    <property type="molecule type" value="Genomic_DNA"/>
</dbReference>
<organism evidence="1 2">
    <name type="scientific">Neofusicoccum parvum</name>
    <dbReference type="NCBI Taxonomy" id="310453"/>
    <lineage>
        <taxon>Eukaryota</taxon>
        <taxon>Fungi</taxon>
        <taxon>Dikarya</taxon>
        <taxon>Ascomycota</taxon>
        <taxon>Pezizomycotina</taxon>
        <taxon>Dothideomycetes</taxon>
        <taxon>Dothideomycetes incertae sedis</taxon>
        <taxon>Botryosphaeriales</taxon>
        <taxon>Botryosphaeriaceae</taxon>
        <taxon>Neofusicoccum</taxon>
    </lineage>
</organism>
<gene>
    <name evidence="1" type="primary">g10427</name>
    <name evidence="1" type="ORF">NpPPO83_00010427</name>
</gene>
<dbReference type="Proteomes" id="UP001165186">
    <property type="component" value="Unassembled WGS sequence"/>
</dbReference>
<protein>
    <submittedName>
        <fullName evidence="1">Uncharacterized protein</fullName>
    </submittedName>
</protein>
<name>A0ACB5RV76_9PEZI</name>